<keyword evidence="2" id="KW-0732">Signal</keyword>
<evidence type="ECO:0000313" key="3">
    <source>
        <dbReference type="EMBL" id="BAL94265.1"/>
    </source>
</evidence>
<dbReference type="InterPro" id="IPR018588">
    <property type="entry name" value="Dihaem_cytochrome-c"/>
</dbReference>
<dbReference type="HOGENOM" id="CLU_121881_0_0_4"/>
<proteinExistence type="predicted"/>
<organism evidence="3 4">
    <name type="scientific">Rubrivivax gelatinosus (strain NBRC 100245 / IL144)</name>
    <dbReference type="NCBI Taxonomy" id="983917"/>
    <lineage>
        <taxon>Bacteria</taxon>
        <taxon>Pseudomonadati</taxon>
        <taxon>Pseudomonadota</taxon>
        <taxon>Betaproteobacteria</taxon>
        <taxon>Burkholderiales</taxon>
        <taxon>Sphaerotilaceae</taxon>
        <taxon>Rubrivivax</taxon>
    </lineage>
</organism>
<sequence length="181" mass="19768">MKRPSASRVVALATAALLVAGLAGGAAAWAHRHGDDDEHERHERREHGDRDGRRGAVAALPAYEQECGGSCHIAYPPGMLPAESWKRVMAGLDKHYGSDASLDAATQKSIAAWLDTNASRRARTAPPEDRITRSAWFEHKHDEVRPSVWQRKAVGSPANCAACHPRAEQGDFEEHDVKIPK</sequence>
<protein>
    <submittedName>
        <fullName evidence="3">Diheme cytochrome c</fullName>
    </submittedName>
</protein>
<dbReference type="Proteomes" id="UP000007883">
    <property type="component" value="Chromosome"/>
</dbReference>
<keyword evidence="4" id="KW-1185">Reference proteome</keyword>
<dbReference type="RefSeq" id="WP_014427137.1">
    <property type="nucleotide sequence ID" value="NC_017075.1"/>
</dbReference>
<feature type="region of interest" description="Disordered" evidence="1">
    <location>
        <begin position="31"/>
        <end position="53"/>
    </location>
</feature>
<dbReference type="STRING" id="983917.RGE_09240"/>
<dbReference type="KEGG" id="rge:RGE_09240"/>
<reference evidence="3 4" key="1">
    <citation type="journal article" date="2012" name="J. Bacteriol.">
        <title>Complete genome sequence of phototrophic betaproteobacterium Rubrivivax gelatinosus IL144.</title>
        <authorList>
            <person name="Nagashima S."/>
            <person name="Kamimura A."/>
            <person name="Shimizu T."/>
            <person name="Nakamura-isaki S."/>
            <person name="Aono E."/>
            <person name="Sakamoto K."/>
            <person name="Ichikawa N."/>
            <person name="Nakazawa H."/>
            <person name="Sekine M."/>
            <person name="Yamazaki S."/>
            <person name="Fujita N."/>
            <person name="Shimada K."/>
            <person name="Hanada S."/>
            <person name="Nagashima K.V.P."/>
        </authorList>
    </citation>
    <scope>NUCLEOTIDE SEQUENCE [LARGE SCALE GENOMIC DNA]</scope>
    <source>
        <strain evidence="4">NBRC 100245 / IL144</strain>
    </source>
</reference>
<dbReference type="AlphaFoldDB" id="I0HMM8"/>
<dbReference type="Pfam" id="PF09626">
    <property type="entry name" value="DHC"/>
    <property type="match status" value="1"/>
</dbReference>
<evidence type="ECO:0000256" key="1">
    <source>
        <dbReference type="SAM" id="MobiDB-lite"/>
    </source>
</evidence>
<name>I0HMM8_RUBGI</name>
<dbReference type="PATRIC" id="fig|983917.3.peg.905"/>
<dbReference type="EMBL" id="AP012320">
    <property type="protein sequence ID" value="BAL94265.1"/>
    <property type="molecule type" value="Genomic_DNA"/>
</dbReference>
<dbReference type="eggNOG" id="COG3658">
    <property type="taxonomic scope" value="Bacteria"/>
</dbReference>
<evidence type="ECO:0000313" key="4">
    <source>
        <dbReference type="Proteomes" id="UP000007883"/>
    </source>
</evidence>
<evidence type="ECO:0000256" key="2">
    <source>
        <dbReference type="SAM" id="SignalP"/>
    </source>
</evidence>
<feature type="chain" id="PRO_5003628274" evidence="2">
    <location>
        <begin position="29"/>
        <end position="181"/>
    </location>
</feature>
<feature type="compositionally biased region" description="Basic and acidic residues" evidence="1">
    <location>
        <begin position="32"/>
        <end position="53"/>
    </location>
</feature>
<gene>
    <name evidence="3" type="ordered locus">RGE_09240</name>
</gene>
<accession>I0HMM8</accession>
<feature type="signal peptide" evidence="2">
    <location>
        <begin position="1"/>
        <end position="28"/>
    </location>
</feature>